<feature type="transmembrane region" description="Helical" evidence="1">
    <location>
        <begin position="53"/>
        <end position="73"/>
    </location>
</feature>
<evidence type="ECO:0000256" key="1">
    <source>
        <dbReference type="SAM" id="Phobius"/>
    </source>
</evidence>
<name>A0A6P5SNQ2_PRUAV</name>
<dbReference type="GeneID" id="110757817"/>
<protein>
    <submittedName>
        <fullName evidence="3">Uncharacterized protein LOC110757817 isoform X1</fullName>
    </submittedName>
</protein>
<evidence type="ECO:0000313" key="2">
    <source>
        <dbReference type="Proteomes" id="UP000515124"/>
    </source>
</evidence>
<dbReference type="Proteomes" id="UP000515124">
    <property type="component" value="Unplaced"/>
</dbReference>
<dbReference type="AlphaFoldDB" id="A0A6P5SNQ2"/>
<keyword evidence="1" id="KW-1133">Transmembrane helix</keyword>
<sequence>MPRVVSQNKYLISSIIFLFQQVVKLWAKACACVALSICLIVCIPSLILVFLPFFTAFLWALFLCKILCFFRLCPQFRFLEMKIFFNYLSCTATKFIGSSSSRSSTSNSECDYNHKINNNNNNNELIAKSLEDKQESVDLDPSELPCLYESDFDIEEDHQEINGERRVKERTGHIRTYHEEGSWQVVVSKPAPSKKREPQSFNDVLSFWKCKEKGQET</sequence>
<accession>A0A6P5SNQ2</accession>
<feature type="transmembrane region" description="Helical" evidence="1">
    <location>
        <begin position="25"/>
        <end position="47"/>
    </location>
</feature>
<dbReference type="KEGG" id="pavi:110757817"/>
<reference evidence="3" key="1">
    <citation type="submission" date="2025-08" db="UniProtKB">
        <authorList>
            <consortium name="RefSeq"/>
        </authorList>
    </citation>
    <scope>IDENTIFICATION</scope>
</reference>
<keyword evidence="1" id="KW-0472">Membrane</keyword>
<evidence type="ECO:0000313" key="3">
    <source>
        <dbReference type="RefSeq" id="XP_021815241.1"/>
    </source>
</evidence>
<dbReference type="RefSeq" id="XP_021815241.1">
    <property type="nucleotide sequence ID" value="XM_021959549.1"/>
</dbReference>
<keyword evidence="2" id="KW-1185">Reference proteome</keyword>
<proteinExistence type="predicted"/>
<gene>
    <name evidence="3" type="primary">LOC110757817</name>
</gene>
<organism evidence="2 3">
    <name type="scientific">Prunus avium</name>
    <name type="common">Cherry</name>
    <name type="synonym">Cerasus avium</name>
    <dbReference type="NCBI Taxonomy" id="42229"/>
    <lineage>
        <taxon>Eukaryota</taxon>
        <taxon>Viridiplantae</taxon>
        <taxon>Streptophyta</taxon>
        <taxon>Embryophyta</taxon>
        <taxon>Tracheophyta</taxon>
        <taxon>Spermatophyta</taxon>
        <taxon>Magnoliopsida</taxon>
        <taxon>eudicotyledons</taxon>
        <taxon>Gunneridae</taxon>
        <taxon>Pentapetalae</taxon>
        <taxon>rosids</taxon>
        <taxon>fabids</taxon>
        <taxon>Rosales</taxon>
        <taxon>Rosaceae</taxon>
        <taxon>Amygdaloideae</taxon>
        <taxon>Amygdaleae</taxon>
        <taxon>Prunus</taxon>
    </lineage>
</organism>
<keyword evidence="1" id="KW-0812">Transmembrane</keyword>